<dbReference type="InterPro" id="IPR000620">
    <property type="entry name" value="EamA_dom"/>
</dbReference>
<feature type="transmembrane region" description="Helical" evidence="1">
    <location>
        <begin position="124"/>
        <end position="143"/>
    </location>
</feature>
<evidence type="ECO:0000313" key="3">
    <source>
        <dbReference type="EMBL" id="SEM87955.1"/>
    </source>
</evidence>
<dbReference type="OrthoDB" id="9812899at2"/>
<name>A0A1H8BYJ6_9RHOB</name>
<reference evidence="3 4" key="1">
    <citation type="submission" date="2016-10" db="EMBL/GenBank/DDBJ databases">
        <authorList>
            <person name="de Groot N.N."/>
        </authorList>
    </citation>
    <scope>NUCLEOTIDE SEQUENCE [LARGE SCALE GENOMIC DNA]</scope>
    <source>
        <strain evidence="3 4">DSM 3857</strain>
    </source>
</reference>
<feature type="domain" description="EamA" evidence="2">
    <location>
        <begin position="149"/>
        <end position="272"/>
    </location>
</feature>
<proteinExistence type="predicted"/>
<feature type="transmembrane region" description="Helical" evidence="1">
    <location>
        <begin position="235"/>
        <end position="255"/>
    </location>
</feature>
<protein>
    <submittedName>
        <fullName evidence="3">EamA-like transporter family protein</fullName>
    </submittedName>
</protein>
<feature type="domain" description="EamA" evidence="2">
    <location>
        <begin position="8"/>
        <end position="139"/>
    </location>
</feature>
<organism evidence="3 4">
    <name type="scientific">Gemmobacter aquatilis</name>
    <dbReference type="NCBI Taxonomy" id="933059"/>
    <lineage>
        <taxon>Bacteria</taxon>
        <taxon>Pseudomonadati</taxon>
        <taxon>Pseudomonadota</taxon>
        <taxon>Alphaproteobacteria</taxon>
        <taxon>Rhodobacterales</taxon>
        <taxon>Paracoccaceae</taxon>
        <taxon>Gemmobacter</taxon>
    </lineage>
</organism>
<dbReference type="PANTHER" id="PTHR22911">
    <property type="entry name" value="ACYL-MALONYL CONDENSING ENZYME-RELATED"/>
    <property type="match status" value="1"/>
</dbReference>
<accession>A0A1H8BYJ6</accession>
<dbReference type="AlphaFoldDB" id="A0A1H8BYJ6"/>
<feature type="transmembrane region" description="Helical" evidence="1">
    <location>
        <begin position="76"/>
        <end position="94"/>
    </location>
</feature>
<dbReference type="EMBL" id="FOCE01000002">
    <property type="protein sequence ID" value="SEM87955.1"/>
    <property type="molecule type" value="Genomic_DNA"/>
</dbReference>
<dbReference type="GO" id="GO:0016020">
    <property type="term" value="C:membrane"/>
    <property type="evidence" value="ECO:0007669"/>
    <property type="project" value="InterPro"/>
</dbReference>
<keyword evidence="1" id="KW-0472">Membrane</keyword>
<dbReference type="InterPro" id="IPR037185">
    <property type="entry name" value="EmrE-like"/>
</dbReference>
<dbReference type="STRING" id="933059.SAMN04488103_102326"/>
<feature type="transmembrane region" description="Helical" evidence="1">
    <location>
        <begin position="208"/>
        <end position="228"/>
    </location>
</feature>
<dbReference type="Pfam" id="PF00892">
    <property type="entry name" value="EamA"/>
    <property type="match status" value="2"/>
</dbReference>
<gene>
    <name evidence="3" type="ORF">SAMN04488103_102326</name>
</gene>
<feature type="transmembrane region" description="Helical" evidence="1">
    <location>
        <begin position="149"/>
        <end position="167"/>
    </location>
</feature>
<dbReference type="SUPFAM" id="SSF103481">
    <property type="entry name" value="Multidrug resistance efflux transporter EmrE"/>
    <property type="match status" value="2"/>
</dbReference>
<dbReference type="RefSeq" id="WP_091298110.1">
    <property type="nucleotide sequence ID" value="NZ_FOCE01000002.1"/>
</dbReference>
<evidence type="ECO:0000256" key="1">
    <source>
        <dbReference type="SAM" id="Phobius"/>
    </source>
</evidence>
<feature type="transmembrane region" description="Helical" evidence="1">
    <location>
        <begin position="100"/>
        <end position="117"/>
    </location>
</feature>
<keyword evidence="1" id="KW-1133">Transmembrane helix</keyword>
<feature type="transmembrane region" description="Helical" evidence="1">
    <location>
        <begin position="179"/>
        <end position="202"/>
    </location>
</feature>
<dbReference type="Proteomes" id="UP000198761">
    <property type="component" value="Unassembled WGS sequence"/>
</dbReference>
<evidence type="ECO:0000259" key="2">
    <source>
        <dbReference type="Pfam" id="PF00892"/>
    </source>
</evidence>
<feature type="transmembrane region" description="Helical" evidence="1">
    <location>
        <begin position="261"/>
        <end position="278"/>
    </location>
</feature>
<feature type="transmembrane region" description="Helical" evidence="1">
    <location>
        <begin position="37"/>
        <end position="56"/>
    </location>
</feature>
<dbReference type="PANTHER" id="PTHR22911:SF103">
    <property type="entry name" value="BLR2811 PROTEIN"/>
    <property type="match status" value="1"/>
</dbReference>
<sequence length="288" mass="30880">MPQTDTGRGILLMLLAIATFTSMDALAKTLIASYPPLQVVWARYTGQTVIVALVFLPRLGRLLRTRYPGLQALRSLLQFGATAFFFFSLGHIGLAEATAITDLNPVLITLGAALFLGEKLGPRRLIGVFVALTGALIIIRPGAGVFQPAALLPLCCALCYAGFALATRHVGRDESPSTSLIYSALFGTLVTSALLPFVWVPIARADLWAFLLIGVQGSVAQFFLIRAFTIAEASAIAPFGYVGIVFATGWGILLFDEWPDLWTVVGALVIAGAGIYVWHREARIARAT</sequence>
<dbReference type="Gene3D" id="1.10.3730.20">
    <property type="match status" value="1"/>
</dbReference>
<evidence type="ECO:0000313" key="4">
    <source>
        <dbReference type="Proteomes" id="UP000198761"/>
    </source>
</evidence>
<keyword evidence="4" id="KW-1185">Reference proteome</keyword>
<keyword evidence="1" id="KW-0812">Transmembrane</keyword>